<protein>
    <submittedName>
        <fullName evidence="6">CCD18 protein</fullName>
    </submittedName>
</protein>
<dbReference type="Gene3D" id="1.10.287.1490">
    <property type="match status" value="1"/>
</dbReference>
<feature type="coiled-coil region" evidence="4">
    <location>
        <begin position="528"/>
        <end position="679"/>
    </location>
</feature>
<comment type="subcellular location">
    <subcellularLocation>
        <location evidence="1">Cytoplasm</location>
    </subcellularLocation>
</comment>
<feature type="coiled-coil region" evidence="4">
    <location>
        <begin position="1169"/>
        <end position="1203"/>
    </location>
</feature>
<dbReference type="PANTHER" id="PTHR18875:SF8">
    <property type="entry name" value="COILED-COIL DOMAIN-CONTAINING PROTEIN 18"/>
    <property type="match status" value="1"/>
</dbReference>
<proteinExistence type="predicted"/>
<comment type="caution">
    <text evidence="6">The sequence shown here is derived from an EMBL/GenBank/DDBJ whole genome shotgun (WGS) entry which is preliminary data.</text>
</comment>
<evidence type="ECO:0000256" key="1">
    <source>
        <dbReference type="ARBA" id="ARBA00004496"/>
    </source>
</evidence>
<feature type="non-terminal residue" evidence="6">
    <location>
        <position position="1"/>
    </location>
</feature>
<reference evidence="6" key="1">
    <citation type="journal article" date="2021" name="Cell">
        <title>Tracing the genetic footprints of vertebrate landing in non-teleost ray-finned fishes.</title>
        <authorList>
            <person name="Bi X."/>
            <person name="Wang K."/>
            <person name="Yang L."/>
            <person name="Pan H."/>
            <person name="Jiang H."/>
            <person name="Wei Q."/>
            <person name="Fang M."/>
            <person name="Yu H."/>
            <person name="Zhu C."/>
            <person name="Cai Y."/>
            <person name="He Y."/>
            <person name="Gan X."/>
            <person name="Zeng H."/>
            <person name="Yu D."/>
            <person name="Zhu Y."/>
            <person name="Jiang H."/>
            <person name="Qiu Q."/>
            <person name="Yang H."/>
            <person name="Zhang Y.E."/>
            <person name="Wang W."/>
            <person name="Zhu M."/>
            <person name="He S."/>
            <person name="Zhang G."/>
        </authorList>
    </citation>
    <scope>NUCLEOTIDE SEQUENCE</scope>
    <source>
        <strain evidence="6">Bchr_001</strain>
    </source>
</reference>
<dbReference type="Proteomes" id="UP001166052">
    <property type="component" value="Unassembled WGS sequence"/>
</dbReference>
<organism evidence="6 7">
    <name type="scientific">Polypterus senegalus</name>
    <name type="common">Senegal bichir</name>
    <dbReference type="NCBI Taxonomy" id="55291"/>
    <lineage>
        <taxon>Eukaryota</taxon>
        <taxon>Metazoa</taxon>
        <taxon>Chordata</taxon>
        <taxon>Craniata</taxon>
        <taxon>Vertebrata</taxon>
        <taxon>Euteleostomi</taxon>
        <taxon>Actinopterygii</taxon>
        <taxon>Polypteriformes</taxon>
        <taxon>Polypteridae</taxon>
        <taxon>Polypterus</taxon>
    </lineage>
</organism>
<feature type="coiled-coil region" evidence="4">
    <location>
        <begin position="705"/>
        <end position="1093"/>
    </location>
</feature>
<evidence type="ECO:0000256" key="5">
    <source>
        <dbReference type="SAM" id="MobiDB-lite"/>
    </source>
</evidence>
<feature type="coiled-coil region" evidence="4">
    <location>
        <begin position="266"/>
        <end position="380"/>
    </location>
</feature>
<gene>
    <name evidence="6" type="primary">Ccdc18</name>
    <name evidence="6" type="ORF">GTO92_0000423</name>
</gene>
<evidence type="ECO:0000313" key="6">
    <source>
        <dbReference type="EMBL" id="MBN3293611.1"/>
    </source>
</evidence>
<keyword evidence="2" id="KW-0963">Cytoplasm</keyword>
<keyword evidence="3 4" id="KW-0175">Coiled coil</keyword>
<accession>A0ABS2Z3I4</accession>
<sequence length="1393" mass="161461">MSDPEENLLVNVLALRKCLMKTEKSLQNIQEELVDGSNSASVKSSVCDDPVALTLEDLQRPDERETLSFYPRFTSTSRMSDSNSRARSGFSTSVKMLEIENEKLKRKLSTICEENSSLVAENDWLKAEMDSLQSELSNSKSKICYLESNYEAKVSNVPDLKEHIIGLEAEVNAQENALRDAERKLEQSQLTVLATERVVDKLKEELKRVKSECAEKTWQAKRTEQQRNEALYNAEKLTVALQQCKENFSEKLKKVLGSENTCKESLAQCNHERQQVERKCLTLETEIDQLRQQMRQLKEDISKENTAKSQLESEKNKTLSLLEDAKQTISRLEKQLIDKENIIKENDCLKNENKELQSTSNDLKEKLIRFQQKMVENQDELTSLESILHQFSLKENIGMKTSEKKESQNLESFVHDLRMQLEMKEAEIKKLQTEITSYKMNDHLSLENHENGQYSHLEKTGERKYNQMLPLILGLKEDKKKLEDLVQMFRKKQAEAEVKISSLETRMAQRTTQFQQIQDELLDKAAESVKLEKEVKKKESQISSLEAQLEEKISLYSTTAIRIADLEEELEGKNNHIHFLEVSLGKEKQEALQTRENLKKAHMDKYTELENQVDMLQSDLEHKQLQLRDQERRLAALQHECLTNQQQAESLESALTVARQELEKATKCNKEALKEFQNQATDSANKIRYLEAALTTCDNELKCCIQRAEEEKNLFEKQLKRKCEEVQQLQKELKCSIDTLQETSEQNMRLQQMLEEQQLMLQQSTTRVGELEDHQSELQKMISSLEQELQKQKTAAKDQLRTVNEHLQTARRDIEYKDLQISELMETGRQVKMERNNDKEELNKMEKELLRLRSDSSSKAIQLSQLEVNLQETKEQLEKKSDLVIDLEEQLHRSEADRRNSLQRTQELEDQLKTVRGELMDTIQQLQQLQDALQHCQLSTEEKDLTIQKLSAELRDCKNELDDRNNELLDMDQALKERQWELKQRAVQLTKLDLTIREHQAEMEQKLCQLEGALTKSKQELTERNKQIEILVDKLKIAEEELQQKDDFEKQAVEHRQQVRLAREQLQQVHRELAEARKEGERLAEELNETIQISHEKEARANRLAEDLGVAHARCSQIEARMKAKIEKLQEDYFQLKEAHKREILGLQENQTSLLASTGTLSTNLKNTQEYLKEHLQQRERDLEEAEGNILHLQAELQERDDAIQAGKEALLIKKSEVARLQAKISSYERAMRMKDCSFHHLFKSDADRKDSTLRSCSSLRQKLKTCSWSNAESVDIERDIEDSLDNSPIQPLKLSGECCSESDVSLAGVGLQDESSFNPLTYKVDNNISDFMSDKSDLDSLSGMLKFINEEVSSKSQSLRKSSSLASLKSVHEQQNNKTEDPFSSCFNNSRK</sequence>
<dbReference type="EMBL" id="JAAWVN010022391">
    <property type="protein sequence ID" value="MBN3293611.1"/>
    <property type="molecule type" value="Genomic_DNA"/>
</dbReference>
<feature type="coiled-coil region" evidence="4">
    <location>
        <begin position="414"/>
        <end position="441"/>
    </location>
</feature>
<evidence type="ECO:0000256" key="3">
    <source>
        <dbReference type="ARBA" id="ARBA00023054"/>
    </source>
</evidence>
<keyword evidence="7" id="KW-1185">Reference proteome</keyword>
<evidence type="ECO:0000313" key="7">
    <source>
        <dbReference type="Proteomes" id="UP001166052"/>
    </source>
</evidence>
<feature type="non-terminal residue" evidence="6">
    <location>
        <position position="1393"/>
    </location>
</feature>
<dbReference type="PANTHER" id="PTHR18875">
    <property type="entry name" value="SARCOMA ANTIGEN NY-SAR-24/CYTOSKELETAL PROTEIN SOJO"/>
    <property type="match status" value="1"/>
</dbReference>
<evidence type="ECO:0000256" key="2">
    <source>
        <dbReference type="ARBA" id="ARBA00022490"/>
    </source>
</evidence>
<feature type="coiled-coil region" evidence="4">
    <location>
        <begin position="94"/>
        <end position="226"/>
    </location>
</feature>
<evidence type="ECO:0000256" key="4">
    <source>
        <dbReference type="SAM" id="Coils"/>
    </source>
</evidence>
<feature type="region of interest" description="Disordered" evidence="5">
    <location>
        <begin position="1365"/>
        <end position="1393"/>
    </location>
</feature>
<feature type="coiled-coil region" evidence="4">
    <location>
        <begin position="472"/>
        <end position="499"/>
    </location>
</feature>
<name>A0ABS2Z3I4_POLSE</name>